<dbReference type="InterPro" id="IPR003864">
    <property type="entry name" value="CSC1/OSCA1-like_7TM"/>
</dbReference>
<feature type="coiled-coil region" evidence="7">
    <location>
        <begin position="269"/>
        <end position="346"/>
    </location>
</feature>
<feature type="domain" description="CSC1/OSCA1-like 7TM region" evidence="10">
    <location>
        <begin position="400"/>
        <end position="683"/>
    </location>
</feature>
<keyword evidence="7" id="KW-0175">Coiled coil</keyword>
<dbReference type="InterPro" id="IPR027815">
    <property type="entry name" value="CSC1/OSCA1-like_cyt"/>
</dbReference>
<evidence type="ECO:0000256" key="8">
    <source>
        <dbReference type="SAM" id="MobiDB-lite"/>
    </source>
</evidence>
<evidence type="ECO:0000256" key="5">
    <source>
        <dbReference type="ARBA" id="ARBA00022989"/>
    </source>
</evidence>
<dbReference type="Proteomes" id="UP000799324">
    <property type="component" value="Unassembled WGS sequence"/>
</dbReference>
<dbReference type="Pfam" id="PF02714">
    <property type="entry name" value="RSN1_7TM"/>
    <property type="match status" value="1"/>
</dbReference>
<dbReference type="InterPro" id="IPR032880">
    <property type="entry name" value="CSC1/OSCA1-like_N"/>
</dbReference>
<evidence type="ECO:0000313" key="14">
    <source>
        <dbReference type="Proteomes" id="UP000799324"/>
    </source>
</evidence>
<dbReference type="EMBL" id="MU004319">
    <property type="protein sequence ID" value="KAF2657999.1"/>
    <property type="molecule type" value="Genomic_DNA"/>
</dbReference>
<evidence type="ECO:0000256" key="1">
    <source>
        <dbReference type="ARBA" id="ARBA00004141"/>
    </source>
</evidence>
<dbReference type="AlphaFoldDB" id="A0A6A6TDB8"/>
<organism evidence="13 14">
    <name type="scientific">Lophiostoma macrostomum CBS 122681</name>
    <dbReference type="NCBI Taxonomy" id="1314788"/>
    <lineage>
        <taxon>Eukaryota</taxon>
        <taxon>Fungi</taxon>
        <taxon>Dikarya</taxon>
        <taxon>Ascomycota</taxon>
        <taxon>Pezizomycotina</taxon>
        <taxon>Dothideomycetes</taxon>
        <taxon>Pleosporomycetidae</taxon>
        <taxon>Pleosporales</taxon>
        <taxon>Lophiostomataceae</taxon>
        <taxon>Lophiostoma</taxon>
    </lineage>
</organism>
<dbReference type="Pfam" id="PF14703">
    <property type="entry name" value="PHM7_cyt"/>
    <property type="match status" value="1"/>
</dbReference>
<evidence type="ECO:0000259" key="10">
    <source>
        <dbReference type="Pfam" id="PF02714"/>
    </source>
</evidence>
<keyword evidence="6 9" id="KW-0472">Membrane</keyword>
<evidence type="ECO:0000259" key="12">
    <source>
        <dbReference type="Pfam" id="PF14703"/>
    </source>
</evidence>
<feature type="transmembrane region" description="Helical" evidence="9">
    <location>
        <begin position="41"/>
        <end position="62"/>
    </location>
</feature>
<dbReference type="PANTHER" id="PTHR13018:SF149">
    <property type="entry name" value="DOMAIN PROTEIN, PUTATIVE (AFU_ORTHOLOGUE AFUA_3G11660)-RELATED"/>
    <property type="match status" value="1"/>
</dbReference>
<feature type="transmembrane region" description="Helical" evidence="9">
    <location>
        <begin position="496"/>
        <end position="519"/>
    </location>
</feature>
<dbReference type="GO" id="GO:0005886">
    <property type="term" value="C:plasma membrane"/>
    <property type="evidence" value="ECO:0007669"/>
    <property type="project" value="TreeGrafter"/>
</dbReference>
<evidence type="ECO:0000256" key="9">
    <source>
        <dbReference type="SAM" id="Phobius"/>
    </source>
</evidence>
<feature type="transmembrane region" description="Helical" evidence="9">
    <location>
        <begin position="694"/>
        <end position="713"/>
    </location>
</feature>
<comment type="similarity">
    <text evidence="2">Belongs to the CSC1 (TC 1.A.17) family.</text>
</comment>
<evidence type="ECO:0000256" key="2">
    <source>
        <dbReference type="ARBA" id="ARBA00007779"/>
    </source>
</evidence>
<reference evidence="13" key="1">
    <citation type="journal article" date="2020" name="Stud. Mycol.">
        <title>101 Dothideomycetes genomes: a test case for predicting lifestyles and emergence of pathogens.</title>
        <authorList>
            <person name="Haridas S."/>
            <person name="Albert R."/>
            <person name="Binder M."/>
            <person name="Bloem J."/>
            <person name="Labutti K."/>
            <person name="Salamov A."/>
            <person name="Andreopoulos B."/>
            <person name="Baker S."/>
            <person name="Barry K."/>
            <person name="Bills G."/>
            <person name="Bluhm B."/>
            <person name="Cannon C."/>
            <person name="Castanera R."/>
            <person name="Culley D."/>
            <person name="Daum C."/>
            <person name="Ezra D."/>
            <person name="Gonzalez J."/>
            <person name="Henrissat B."/>
            <person name="Kuo A."/>
            <person name="Liang C."/>
            <person name="Lipzen A."/>
            <person name="Lutzoni F."/>
            <person name="Magnuson J."/>
            <person name="Mondo S."/>
            <person name="Nolan M."/>
            <person name="Ohm R."/>
            <person name="Pangilinan J."/>
            <person name="Park H.-J."/>
            <person name="Ramirez L."/>
            <person name="Alfaro M."/>
            <person name="Sun H."/>
            <person name="Tritt A."/>
            <person name="Yoshinaga Y."/>
            <person name="Zwiers L.-H."/>
            <person name="Turgeon B."/>
            <person name="Goodwin S."/>
            <person name="Spatafora J."/>
            <person name="Crous P."/>
            <person name="Grigoriev I."/>
        </authorList>
    </citation>
    <scope>NUCLEOTIDE SEQUENCE</scope>
    <source>
        <strain evidence="13">CBS 122681</strain>
    </source>
</reference>
<feature type="transmembrane region" description="Helical" evidence="9">
    <location>
        <begin position="449"/>
        <end position="469"/>
    </location>
</feature>
<dbReference type="Pfam" id="PF13967">
    <property type="entry name" value="RSN1_TM"/>
    <property type="match status" value="1"/>
</dbReference>
<evidence type="ECO:0000256" key="6">
    <source>
        <dbReference type="ARBA" id="ARBA00023136"/>
    </source>
</evidence>
<feature type="domain" description="CSC1/OSCA1-like cytosolic" evidence="12">
    <location>
        <begin position="222"/>
        <end position="389"/>
    </location>
</feature>
<feature type="domain" description="CSC1/OSCA1-like N-terminal transmembrane" evidence="11">
    <location>
        <begin position="41"/>
        <end position="198"/>
    </location>
</feature>
<dbReference type="OrthoDB" id="2150324at2759"/>
<feature type="region of interest" description="Disordered" evidence="8">
    <location>
        <begin position="839"/>
        <end position="958"/>
    </location>
</feature>
<feature type="transmembrane region" description="Helical" evidence="9">
    <location>
        <begin position="126"/>
        <end position="143"/>
    </location>
</feature>
<keyword evidence="14" id="KW-1185">Reference proteome</keyword>
<feature type="transmembrane region" description="Helical" evidence="9">
    <location>
        <begin position="177"/>
        <end position="198"/>
    </location>
</feature>
<keyword evidence="4 9" id="KW-0812">Transmembrane</keyword>
<feature type="transmembrane region" description="Helical" evidence="9">
    <location>
        <begin position="666"/>
        <end position="687"/>
    </location>
</feature>
<feature type="transmembrane region" description="Helical" evidence="9">
    <location>
        <begin position="539"/>
        <end position="561"/>
    </location>
</feature>
<feature type="transmembrane region" description="Helical" evidence="9">
    <location>
        <begin position="406"/>
        <end position="429"/>
    </location>
</feature>
<comment type="subcellular location">
    <subcellularLocation>
        <location evidence="1">Membrane</location>
        <topology evidence="1">Multi-pass membrane protein</topology>
    </subcellularLocation>
</comment>
<dbReference type="InterPro" id="IPR045122">
    <property type="entry name" value="Csc1-like"/>
</dbReference>
<keyword evidence="3" id="KW-0813">Transport</keyword>
<evidence type="ECO:0000256" key="3">
    <source>
        <dbReference type="ARBA" id="ARBA00022448"/>
    </source>
</evidence>
<dbReference type="GO" id="GO:0005227">
    <property type="term" value="F:calcium-activated cation channel activity"/>
    <property type="evidence" value="ECO:0007669"/>
    <property type="project" value="InterPro"/>
</dbReference>
<sequence length="958" mass="108151">MSTTSTMTGQAGLFFPRSDTGDTFLQLMSNPFSSSVKSDSILIAILTALGTTALIFVGFLLIRPFNSTVYAPRLRYADEKHKPPPLGKGLFAWYHPVFKYNEGQYVETIGLDATIFLRFGRMCRNMFIVLAIVGCAIIIPINITNGIKLQNNIAAGGGTAIKDAVFLMTPQYLFGNVFWTFVVIAYVFDIIICGFLWWNYRAVHRLRRAYMESPEYQNSLHSRTLMISDIPRKLRSDQGIVEITDHVKTTQEVPKPSIGRNVKDIPDLIEQHEQAVIELEEVLAKYLKKPNQLPAERPLCKPSKKDPEYTNKDEKVDAINYLTARIERLERKVKEARETVDKRDAMPYGFASYETISTAHTVAYAARNKHWNGTIVQLAPRPNDLIWKNLPLDAKTRRWRRFVNNLWITLLTGFYFIPNALIAVFLSDLSHLGQVWDSFDTELKKNPKFWAIVQGIAAPAITSLFYYFLPIIFRRLSVNAGDLTKTSRERHVIHQLYSFFVFNNLLVFSLFAAAFQLVAAIVQKANASGESFSQIVEELAIFELIMMALVGVSSFWVTWLVQRNLGAAIDLAQVVNLAWGSFSRKFLNPTPRELIKRTAPPPFDYASYYNYFLFYSTVALCFAALQPITLVVTAVYFTLDASMKKYLLLYVFCTKTESGGQYWRVLFNRFLVGAFIANIIIACMCGARGYGQKWMMLAAMIPLPLLLIGFKIYCKKTFDDALKYYTTADMAKGVEAAAPIDKESRRRDRVAVRFGNPSLYQKLTVPMVNKKSAHLLSELYRGRLDGDIGATAGYSDVYSMKRMSKETPGKAAGIASPFEFVSENQMDFENFKNRPEFAEEHGGEGSVYGHISRPGTPSTVMGMDRGRSASRDSMRAPDESGVVYPAGYHSTPSALREYSPSPDRSFGRLDSDQSNPYVRDESSLLGGAAPMGRQNPTQAYTPYTPEHDASQDYFRPMR</sequence>
<dbReference type="PANTHER" id="PTHR13018">
    <property type="entry name" value="PROBABLE MEMBRANE PROTEIN DUF221-RELATED"/>
    <property type="match status" value="1"/>
</dbReference>
<feature type="compositionally biased region" description="Basic and acidic residues" evidence="8">
    <location>
        <begin position="864"/>
        <end position="878"/>
    </location>
</feature>
<proteinExistence type="inferred from homology"/>
<evidence type="ECO:0000313" key="13">
    <source>
        <dbReference type="EMBL" id="KAF2657999.1"/>
    </source>
</evidence>
<evidence type="ECO:0000256" key="7">
    <source>
        <dbReference type="SAM" id="Coils"/>
    </source>
</evidence>
<evidence type="ECO:0000259" key="11">
    <source>
        <dbReference type="Pfam" id="PF13967"/>
    </source>
</evidence>
<protein>
    <submittedName>
        <fullName evidence="13">DUF221-domain-containing protein</fullName>
    </submittedName>
</protein>
<gene>
    <name evidence="13" type="ORF">K491DRAFT_676793</name>
</gene>
<name>A0A6A6TDB8_9PLEO</name>
<accession>A0A6A6TDB8</accession>
<feature type="transmembrane region" description="Helical" evidence="9">
    <location>
        <begin position="612"/>
        <end position="639"/>
    </location>
</feature>
<keyword evidence="5 9" id="KW-1133">Transmembrane helix</keyword>
<evidence type="ECO:0000256" key="4">
    <source>
        <dbReference type="ARBA" id="ARBA00022692"/>
    </source>
</evidence>